<proteinExistence type="predicted"/>
<evidence type="ECO:0000313" key="4">
    <source>
        <dbReference type="EMBL" id="RBP25687.1"/>
    </source>
</evidence>
<dbReference type="OrthoDB" id="9814639at2"/>
<dbReference type="InterPro" id="IPR002509">
    <property type="entry name" value="NODB_dom"/>
</dbReference>
<dbReference type="Proteomes" id="UP000252995">
    <property type="component" value="Unassembled WGS sequence"/>
</dbReference>
<reference evidence="4 5" key="1">
    <citation type="submission" date="2018-06" db="EMBL/GenBank/DDBJ databases">
        <title>Freshwater and sediment microbial communities from various areas in North America, analyzing microbe dynamics in response to fracking.</title>
        <authorList>
            <person name="Lamendella R."/>
        </authorList>
    </citation>
    <scope>NUCLEOTIDE SEQUENCE [LARGE SCALE GENOMIC DNA]</scope>
    <source>
        <strain evidence="4 5">114J</strain>
    </source>
</reference>
<dbReference type="SUPFAM" id="SSF88713">
    <property type="entry name" value="Glycoside hydrolase/deacetylase"/>
    <property type="match status" value="1"/>
</dbReference>
<dbReference type="InterPro" id="IPR011330">
    <property type="entry name" value="Glyco_hydro/deAcase_b/a-brl"/>
</dbReference>
<dbReference type="PANTHER" id="PTHR34216">
    <property type="match status" value="1"/>
</dbReference>
<organism evidence="4 5">
    <name type="scientific">Marinobacter pelagius</name>
    <dbReference type="NCBI Taxonomy" id="379482"/>
    <lineage>
        <taxon>Bacteria</taxon>
        <taxon>Pseudomonadati</taxon>
        <taxon>Pseudomonadota</taxon>
        <taxon>Gammaproteobacteria</taxon>
        <taxon>Pseudomonadales</taxon>
        <taxon>Marinobacteraceae</taxon>
        <taxon>Marinobacter</taxon>
    </lineage>
</organism>
<dbReference type="InterPro" id="IPR051398">
    <property type="entry name" value="Polysacch_Deacetylase"/>
</dbReference>
<dbReference type="RefSeq" id="WP_113863693.1">
    <property type="nucleotide sequence ID" value="NZ_QNRO01000021.1"/>
</dbReference>
<accession>A0A366GFZ6</accession>
<comment type="subcellular location">
    <subcellularLocation>
        <location evidence="1">Secreted</location>
    </subcellularLocation>
</comment>
<dbReference type="PANTHER" id="PTHR34216:SF3">
    <property type="entry name" value="POLY-BETA-1,6-N-ACETYL-D-GLUCOSAMINE N-DEACETYLASE"/>
    <property type="match status" value="1"/>
</dbReference>
<evidence type="ECO:0000256" key="2">
    <source>
        <dbReference type="ARBA" id="ARBA00022729"/>
    </source>
</evidence>
<dbReference type="GO" id="GO:0016810">
    <property type="term" value="F:hydrolase activity, acting on carbon-nitrogen (but not peptide) bonds"/>
    <property type="evidence" value="ECO:0007669"/>
    <property type="project" value="InterPro"/>
</dbReference>
<dbReference type="AlphaFoldDB" id="A0A366GFZ6"/>
<dbReference type="PROSITE" id="PS51677">
    <property type="entry name" value="NODB"/>
    <property type="match status" value="1"/>
</dbReference>
<dbReference type="Pfam" id="PF01522">
    <property type="entry name" value="Polysacc_deac_1"/>
    <property type="match status" value="2"/>
</dbReference>
<dbReference type="EMBL" id="QNRO01000021">
    <property type="protein sequence ID" value="RBP25687.1"/>
    <property type="molecule type" value="Genomic_DNA"/>
</dbReference>
<name>A0A366GFZ6_9GAMM</name>
<evidence type="ECO:0000259" key="3">
    <source>
        <dbReference type="PROSITE" id="PS51677"/>
    </source>
</evidence>
<evidence type="ECO:0000256" key="1">
    <source>
        <dbReference type="ARBA" id="ARBA00004613"/>
    </source>
</evidence>
<sequence>MSKVKQTVFQLARPFGALKVSKYLSRHHPKILMYHRVSDNINERALAVELFRKHINIIKKDFHPMTLRSLLEANENGAIPNNAVALTFDDGYSDFAEQAFPILRDAKVPATLFVTTGFVDRDIWLWPDQIRYAIDNTNKHVLNHPAFHEQFYVKSNPKRIWNIFADYCLKIQNDEKIDLIEELFSSLEVHFPEKAPKEYEAVSWDQIKRMVADGLDVGSHSNSHPILTKVHQDQLISELETSKKILEKKLGRTIDIFCYPNGQDSDFDENIKSAIQSCGYKYAVCAYPAKYPLQDKMNINRYPAGESIDAFQKRVYGLNFLTMRY</sequence>
<dbReference type="GO" id="GO:0005576">
    <property type="term" value="C:extracellular region"/>
    <property type="evidence" value="ECO:0007669"/>
    <property type="project" value="UniProtKB-SubCell"/>
</dbReference>
<dbReference type="GO" id="GO:0005975">
    <property type="term" value="P:carbohydrate metabolic process"/>
    <property type="evidence" value="ECO:0007669"/>
    <property type="project" value="InterPro"/>
</dbReference>
<evidence type="ECO:0000313" key="5">
    <source>
        <dbReference type="Proteomes" id="UP000252995"/>
    </source>
</evidence>
<keyword evidence="2" id="KW-0732">Signal</keyword>
<feature type="domain" description="NodB homology" evidence="3">
    <location>
        <begin position="82"/>
        <end position="325"/>
    </location>
</feature>
<protein>
    <submittedName>
        <fullName evidence="4">Polysaccharide deacetylase</fullName>
    </submittedName>
</protein>
<comment type="caution">
    <text evidence="4">The sequence shown here is derived from an EMBL/GenBank/DDBJ whole genome shotgun (WGS) entry which is preliminary data.</text>
</comment>
<dbReference type="Gene3D" id="3.20.20.370">
    <property type="entry name" value="Glycoside hydrolase/deacetylase"/>
    <property type="match status" value="1"/>
</dbReference>
<gene>
    <name evidence="4" type="ORF">DET50_12129</name>
</gene>
<dbReference type="CDD" id="cd10918">
    <property type="entry name" value="CE4_NodB_like_5s_6s"/>
    <property type="match status" value="1"/>
</dbReference>